<dbReference type="HOGENOM" id="CLU_1603910_0_0_1"/>
<gene>
    <name evidence="2" type="ORF">THOM_2954</name>
</gene>
<dbReference type="Proteomes" id="UP000011185">
    <property type="component" value="Unassembled WGS sequence"/>
</dbReference>
<reference evidence="2 3" key="1">
    <citation type="journal article" date="2012" name="PLoS Pathog.">
        <title>The genome of the obligate intracellular parasite Trachipleistophora hominis: new insights into microsporidian genome dynamics and reductive evolution.</title>
        <authorList>
            <person name="Heinz E."/>
            <person name="Williams T.A."/>
            <person name="Nakjang S."/>
            <person name="Noel C.J."/>
            <person name="Swan D.C."/>
            <person name="Goldberg A.V."/>
            <person name="Harris S.R."/>
            <person name="Weinmaier T."/>
            <person name="Markert S."/>
            <person name="Becher D."/>
            <person name="Bernhardt J."/>
            <person name="Dagan T."/>
            <person name="Hacker C."/>
            <person name="Lucocq J.M."/>
            <person name="Schweder T."/>
            <person name="Rattei T."/>
            <person name="Hall N."/>
            <person name="Hirt R.P."/>
            <person name="Embley T.M."/>
        </authorList>
    </citation>
    <scope>NUCLEOTIDE SEQUENCE [LARGE SCALE GENOMIC DNA]</scope>
</reference>
<proteinExistence type="predicted"/>
<evidence type="ECO:0000313" key="3">
    <source>
        <dbReference type="Proteomes" id="UP000011185"/>
    </source>
</evidence>
<dbReference type="InParanoid" id="L7JSW1"/>
<evidence type="ECO:0000256" key="1">
    <source>
        <dbReference type="SAM" id="MobiDB-lite"/>
    </source>
</evidence>
<accession>L7JSW1</accession>
<feature type="compositionally biased region" description="Basic and acidic residues" evidence="1">
    <location>
        <begin position="121"/>
        <end position="142"/>
    </location>
</feature>
<feature type="compositionally biased region" description="Basic and acidic residues" evidence="1">
    <location>
        <begin position="97"/>
        <end position="114"/>
    </location>
</feature>
<dbReference type="EMBL" id="JH994072">
    <property type="protein sequence ID" value="ELQ74126.1"/>
    <property type="molecule type" value="Genomic_DNA"/>
</dbReference>
<evidence type="ECO:0000313" key="2">
    <source>
        <dbReference type="EMBL" id="ELQ74126.1"/>
    </source>
</evidence>
<protein>
    <submittedName>
        <fullName evidence="2">Uncharacterized protein</fullName>
    </submittedName>
</protein>
<name>L7JSW1_TRAHO</name>
<sequence>MDKPAPSFVYKVKQKPKVIKSSEVKPLFQFTRKRKEYEESIRCDVMDSKFFVDCEAVSNLAGTTGKGANVSNGNVVRRKEALKQKMSSRKIKDLMGDVTAKGDRKTKRSVEMRKRAAKGAGLERDDKQEEENNRNNERELQTKMLITKEKAVVASQMDRGGVARPQ</sequence>
<keyword evidence="3" id="KW-1185">Reference proteome</keyword>
<dbReference type="AlphaFoldDB" id="L7JSW1"/>
<feature type="region of interest" description="Disordered" evidence="1">
    <location>
        <begin position="97"/>
        <end position="142"/>
    </location>
</feature>
<dbReference type="VEuPathDB" id="MicrosporidiaDB:THOM_2954"/>
<organism evidence="2 3">
    <name type="scientific">Trachipleistophora hominis</name>
    <name type="common">Microsporidian parasite</name>
    <dbReference type="NCBI Taxonomy" id="72359"/>
    <lineage>
        <taxon>Eukaryota</taxon>
        <taxon>Fungi</taxon>
        <taxon>Fungi incertae sedis</taxon>
        <taxon>Microsporidia</taxon>
        <taxon>Pleistophoridae</taxon>
        <taxon>Trachipleistophora</taxon>
    </lineage>
</organism>